<reference evidence="3 4" key="1">
    <citation type="journal article" date="2020" name="IScience">
        <title>Genome Sequencing of the Endangered Kingdonia uniflora (Circaeasteraceae, Ranunculales) Reveals Potential Mechanisms of Evolutionary Specialization.</title>
        <authorList>
            <person name="Sun Y."/>
            <person name="Deng T."/>
            <person name="Zhang A."/>
            <person name="Moore M.J."/>
            <person name="Landis J.B."/>
            <person name="Lin N."/>
            <person name="Zhang H."/>
            <person name="Zhang X."/>
            <person name="Huang J."/>
            <person name="Zhang X."/>
            <person name="Sun H."/>
            <person name="Wang H."/>
        </authorList>
    </citation>
    <scope>NUCLEOTIDE SEQUENCE [LARGE SCALE GENOMIC DNA]</scope>
    <source>
        <strain evidence="3">TB1705</strain>
        <tissue evidence="3">Leaf</tissue>
    </source>
</reference>
<dbReference type="AlphaFoldDB" id="A0A7J7MYW9"/>
<proteinExistence type="predicted"/>
<protein>
    <submittedName>
        <fullName evidence="3">Uncharacterized protein</fullName>
    </submittedName>
</protein>
<evidence type="ECO:0000313" key="3">
    <source>
        <dbReference type="EMBL" id="KAF6160083.1"/>
    </source>
</evidence>
<keyword evidence="4" id="KW-1185">Reference proteome</keyword>
<organism evidence="3 4">
    <name type="scientific">Kingdonia uniflora</name>
    <dbReference type="NCBI Taxonomy" id="39325"/>
    <lineage>
        <taxon>Eukaryota</taxon>
        <taxon>Viridiplantae</taxon>
        <taxon>Streptophyta</taxon>
        <taxon>Embryophyta</taxon>
        <taxon>Tracheophyta</taxon>
        <taxon>Spermatophyta</taxon>
        <taxon>Magnoliopsida</taxon>
        <taxon>Ranunculales</taxon>
        <taxon>Circaeasteraceae</taxon>
        <taxon>Kingdonia</taxon>
    </lineage>
</organism>
<evidence type="ECO:0000256" key="1">
    <source>
        <dbReference type="SAM" id="Coils"/>
    </source>
</evidence>
<feature type="compositionally biased region" description="Basic residues" evidence="2">
    <location>
        <begin position="384"/>
        <end position="398"/>
    </location>
</feature>
<gene>
    <name evidence="3" type="ORF">GIB67_018863</name>
</gene>
<comment type="caution">
    <text evidence="3">The sequence shown here is derived from an EMBL/GenBank/DDBJ whole genome shotgun (WGS) entry which is preliminary data.</text>
</comment>
<keyword evidence="1" id="KW-0175">Coiled coil</keyword>
<dbReference type="Proteomes" id="UP000541444">
    <property type="component" value="Unassembled WGS sequence"/>
</dbReference>
<feature type="coiled-coil region" evidence="1">
    <location>
        <begin position="255"/>
        <end position="296"/>
    </location>
</feature>
<name>A0A7J7MYW9_9MAGN</name>
<sequence length="416" mass="47626">MVKLNRRESQLVQSTLPISRIRFKFLQIVRRHESMKASFQNLKSQIKTGLLEAEDVFESLAIPLMKLVGLKTKEMADEGRSSTILMDSTKHQVSKLRVPPRDTHQLLRLESEDESYNSWATKTCKELIEKHRVQLHQLVYLLRKIEANVSSRQENILQTLNNNRDYLHNFFQKAIFFLTSVHQKSLTEEAAHIVTLKLFRTTFEHVGSALCSVEGGVEDLMHELAENMCTPMVEYVNGLKIELAAGTMIRLTSAVEKMERVVKNSRLELEEARKKVRVEEKRKSEALIKLKEVEEKGKAMRDFVGHLLEAKKNSKTPLVSHKILAAEHDQAREKFTGDLLIQKRKSESQGSPMGMKDLLLHVGKCGAPIAYHKTPPTRVETTVRRRPVTRSLTKKLSPRTRSSDCRPSLRFSPSTV</sequence>
<dbReference type="EMBL" id="JACGCM010001173">
    <property type="protein sequence ID" value="KAF6160083.1"/>
    <property type="molecule type" value="Genomic_DNA"/>
</dbReference>
<evidence type="ECO:0000256" key="2">
    <source>
        <dbReference type="SAM" id="MobiDB-lite"/>
    </source>
</evidence>
<accession>A0A7J7MYW9</accession>
<dbReference type="OrthoDB" id="1925512at2759"/>
<feature type="region of interest" description="Disordered" evidence="2">
    <location>
        <begin position="371"/>
        <end position="416"/>
    </location>
</feature>
<evidence type="ECO:0000313" key="4">
    <source>
        <dbReference type="Proteomes" id="UP000541444"/>
    </source>
</evidence>